<name>A0A3R6DKL7_9FIRM</name>
<accession>A0A3R6DKL7</accession>
<gene>
    <name evidence="2" type="ORF">DW264_08245</name>
    <name evidence="1" type="ORF">DW927_12765</name>
</gene>
<sequence length="61" mass="6877">MCRQAHQDFLIFFQSHKISSGFAQDASLQVMNTIWAGGSSQNWGCGCEFLIFARMEICLKS</sequence>
<dbReference type="AlphaFoldDB" id="A0A3R6DKL7"/>
<proteinExistence type="predicted"/>
<dbReference type="EMBL" id="QSFP01000014">
    <property type="protein sequence ID" value="RHA66039.1"/>
    <property type="molecule type" value="Genomic_DNA"/>
</dbReference>
<dbReference type="EMBL" id="QRID01000006">
    <property type="protein sequence ID" value="RHG29082.1"/>
    <property type="molecule type" value="Genomic_DNA"/>
</dbReference>
<evidence type="ECO:0000313" key="3">
    <source>
        <dbReference type="Proteomes" id="UP000284051"/>
    </source>
</evidence>
<comment type="caution">
    <text evidence="2">The sequence shown here is derived from an EMBL/GenBank/DDBJ whole genome shotgun (WGS) entry which is preliminary data.</text>
</comment>
<evidence type="ECO:0000313" key="4">
    <source>
        <dbReference type="Proteomes" id="UP000284465"/>
    </source>
</evidence>
<dbReference type="Proteomes" id="UP000284465">
    <property type="component" value="Unassembled WGS sequence"/>
</dbReference>
<organism evidence="2 3">
    <name type="scientific">Roseburia intestinalis</name>
    <dbReference type="NCBI Taxonomy" id="166486"/>
    <lineage>
        <taxon>Bacteria</taxon>
        <taxon>Bacillati</taxon>
        <taxon>Bacillota</taxon>
        <taxon>Clostridia</taxon>
        <taxon>Lachnospirales</taxon>
        <taxon>Lachnospiraceae</taxon>
        <taxon>Roseburia</taxon>
    </lineage>
</organism>
<evidence type="ECO:0000313" key="2">
    <source>
        <dbReference type="EMBL" id="RHG29082.1"/>
    </source>
</evidence>
<protein>
    <submittedName>
        <fullName evidence="2">Uncharacterized protein</fullName>
    </submittedName>
</protein>
<reference evidence="3 4" key="1">
    <citation type="submission" date="2018-08" db="EMBL/GenBank/DDBJ databases">
        <title>A genome reference for cultivated species of the human gut microbiota.</title>
        <authorList>
            <person name="Zou Y."/>
            <person name="Xue W."/>
            <person name="Luo G."/>
        </authorList>
    </citation>
    <scope>NUCLEOTIDE SEQUENCE [LARGE SCALE GENOMIC DNA]</scope>
    <source>
        <strain evidence="2 3">AM22-21LB</strain>
        <strain evidence="1 4">AM43-11</strain>
    </source>
</reference>
<dbReference type="Proteomes" id="UP000284051">
    <property type="component" value="Unassembled WGS sequence"/>
</dbReference>
<evidence type="ECO:0000313" key="1">
    <source>
        <dbReference type="EMBL" id="RHA66039.1"/>
    </source>
</evidence>